<keyword evidence="3" id="KW-1185">Reference proteome</keyword>
<evidence type="ECO:0000313" key="3">
    <source>
        <dbReference type="Proteomes" id="UP000001761"/>
    </source>
</evidence>
<keyword evidence="1" id="KW-0175">Coiled coil</keyword>
<dbReference type="RefSeq" id="YP_009173810.1">
    <property type="nucleotide sequence ID" value="NC_003390.2"/>
</dbReference>
<sequence>MCLFLGALAPALGAISSIAGIATSVIGVAQAQQQMAFQQQQAALQLQQQRQQAENRNQELANQYVGQAAQRDRSMRAYQDQLKYNMDAQNSASMEQQTKLDEARTKAAFKSQEIYAKQIGAKGSVLATGRTGQSVGLLSMDAERQGGMQQAEQDAMVKSAARSAEVGNQVASTQRANADADAWNSLAQSPLHPALVASPGGGPIGTPTYNWF</sequence>
<organism evidence="2 3">
    <name type="scientific">Synechococcus phage P60</name>
    <dbReference type="NCBI Taxonomy" id="2905923"/>
    <lineage>
        <taxon>Viruses</taxon>
        <taxon>Duplodnaviria</taxon>
        <taxon>Heunggongvirae</taxon>
        <taxon>Uroviricota</taxon>
        <taxon>Caudoviricetes</taxon>
        <taxon>Autographivirales</taxon>
        <taxon>Tiilvirus</taxon>
        <taxon>Tiilvirus P60</taxon>
    </lineage>
</organism>
<dbReference type="GeneID" id="26066762"/>
<evidence type="ECO:0000256" key="1">
    <source>
        <dbReference type="SAM" id="Coils"/>
    </source>
</evidence>
<dbReference type="KEGG" id="vg:26066762"/>
<proteinExistence type="predicted"/>
<evidence type="ECO:0000313" key="2">
    <source>
        <dbReference type="EMBL" id="AGA17891.1"/>
    </source>
</evidence>
<accession>L0CNX8</accession>
<dbReference type="EMBL" id="AF338467">
    <property type="protein sequence ID" value="AGA17891.1"/>
    <property type="molecule type" value="Genomic_DNA"/>
</dbReference>
<dbReference type="OrthoDB" id="27996at10239"/>
<protein>
    <submittedName>
        <fullName evidence="2">Internal virion protein</fullName>
    </submittedName>
</protein>
<name>L0CNX8_9CAUD</name>
<gene>
    <name evidence="2" type="ORF">P60_gp32</name>
</gene>
<dbReference type="Proteomes" id="UP000001761">
    <property type="component" value="Segment"/>
</dbReference>
<feature type="coiled-coil region" evidence="1">
    <location>
        <begin position="28"/>
        <end position="70"/>
    </location>
</feature>
<reference evidence="2 3" key="1">
    <citation type="journal article" date="2002" name="Appl. Environ. Microbiol.">
        <title>Genomic sequence and evolution of marine cyanophage P60: a new insight on lytic and lysogenic phages.</title>
        <authorList>
            <person name="Chen F."/>
            <person name="Lu J."/>
        </authorList>
    </citation>
    <scope>NUCLEOTIDE SEQUENCE</scope>
</reference>